<dbReference type="AlphaFoldDB" id="A0A4R6UNM9"/>
<comment type="caution">
    <text evidence="2">The sequence shown here is derived from an EMBL/GenBank/DDBJ whole genome shotgun (WGS) entry which is preliminary data.</text>
</comment>
<reference evidence="2 3" key="1">
    <citation type="submission" date="2019-03" db="EMBL/GenBank/DDBJ databases">
        <title>Genomic Encyclopedia of Type Strains, Phase IV (KMG-IV): sequencing the most valuable type-strain genomes for metagenomic binning, comparative biology and taxonomic classification.</title>
        <authorList>
            <person name="Goeker M."/>
        </authorList>
    </citation>
    <scope>NUCLEOTIDE SEQUENCE [LARGE SCALE GENOMIC DNA]</scope>
    <source>
        <strain evidence="2 3">DSM 103792</strain>
    </source>
</reference>
<proteinExistence type="predicted"/>
<organism evidence="2 3">
    <name type="scientific">Permianibacter aggregans</name>
    <dbReference type="NCBI Taxonomy" id="1510150"/>
    <lineage>
        <taxon>Bacteria</taxon>
        <taxon>Pseudomonadati</taxon>
        <taxon>Pseudomonadota</taxon>
        <taxon>Gammaproteobacteria</taxon>
        <taxon>Pseudomonadales</taxon>
        <taxon>Pseudomonadaceae</taxon>
        <taxon>Permianibacter</taxon>
    </lineage>
</organism>
<dbReference type="Proteomes" id="UP000295375">
    <property type="component" value="Unassembled WGS sequence"/>
</dbReference>
<feature type="domain" description="DUF7079" evidence="1">
    <location>
        <begin position="9"/>
        <end position="116"/>
    </location>
</feature>
<evidence type="ECO:0000259" key="1">
    <source>
        <dbReference type="Pfam" id="PF23296"/>
    </source>
</evidence>
<evidence type="ECO:0000313" key="3">
    <source>
        <dbReference type="Proteomes" id="UP000295375"/>
    </source>
</evidence>
<name>A0A4R6UNM9_9GAMM</name>
<dbReference type="OrthoDB" id="8684941at2"/>
<evidence type="ECO:0000313" key="2">
    <source>
        <dbReference type="EMBL" id="TDQ48422.1"/>
    </source>
</evidence>
<dbReference type="InterPro" id="IPR055507">
    <property type="entry name" value="DUF7079"/>
</dbReference>
<protein>
    <recommendedName>
        <fullName evidence="1">DUF7079 domain-containing protein</fullName>
    </recommendedName>
</protein>
<dbReference type="Pfam" id="PF23296">
    <property type="entry name" value="DUF7079"/>
    <property type="match status" value="1"/>
</dbReference>
<gene>
    <name evidence="2" type="ORF">EV696_107159</name>
</gene>
<accession>A0A4R6UNM9</accession>
<sequence>MLEPEQDLEQRLPVWDALQMLFMDTDVTFEYESITRICAASSYTIAELEAILFNEVLPAVRFNMFLFPAPEWTGFEREWLKNRVLKKHRFGKRKPLLLRWYTHCHWHKLKAMIEQQRNS</sequence>
<keyword evidence="3" id="KW-1185">Reference proteome</keyword>
<dbReference type="RefSeq" id="WP_133590309.1">
    <property type="nucleotide sequence ID" value="NZ_CP037953.1"/>
</dbReference>
<dbReference type="EMBL" id="SNYM01000007">
    <property type="protein sequence ID" value="TDQ48422.1"/>
    <property type="molecule type" value="Genomic_DNA"/>
</dbReference>